<dbReference type="AlphaFoldDB" id="A0A918XQ49"/>
<reference evidence="2" key="1">
    <citation type="journal article" date="2014" name="Int. J. Syst. Evol. Microbiol.">
        <title>Complete genome sequence of Corynebacterium casei LMG S-19264T (=DSM 44701T), isolated from a smear-ripened cheese.</title>
        <authorList>
            <consortium name="US DOE Joint Genome Institute (JGI-PGF)"/>
            <person name="Walter F."/>
            <person name="Albersmeier A."/>
            <person name="Kalinowski J."/>
            <person name="Ruckert C."/>
        </authorList>
    </citation>
    <scope>NUCLEOTIDE SEQUENCE</scope>
    <source>
        <strain evidence="2">KCTC 42651</strain>
    </source>
</reference>
<feature type="transmembrane region" description="Helical" evidence="1">
    <location>
        <begin position="113"/>
        <end position="132"/>
    </location>
</feature>
<name>A0A918XQ49_9PROT</name>
<feature type="transmembrane region" description="Helical" evidence="1">
    <location>
        <begin position="233"/>
        <end position="255"/>
    </location>
</feature>
<dbReference type="EMBL" id="BMZS01000003">
    <property type="protein sequence ID" value="GHD46215.1"/>
    <property type="molecule type" value="Genomic_DNA"/>
</dbReference>
<reference evidence="2" key="2">
    <citation type="submission" date="2020-09" db="EMBL/GenBank/DDBJ databases">
        <authorList>
            <person name="Sun Q."/>
            <person name="Kim S."/>
        </authorList>
    </citation>
    <scope>NUCLEOTIDE SEQUENCE</scope>
    <source>
        <strain evidence="2">KCTC 42651</strain>
    </source>
</reference>
<feature type="transmembrane region" description="Helical" evidence="1">
    <location>
        <begin position="207"/>
        <end position="227"/>
    </location>
</feature>
<keyword evidence="1" id="KW-1133">Transmembrane helix</keyword>
<evidence type="ECO:0000256" key="1">
    <source>
        <dbReference type="SAM" id="Phobius"/>
    </source>
</evidence>
<protein>
    <submittedName>
        <fullName evidence="2">Uncharacterized protein</fullName>
    </submittedName>
</protein>
<keyword evidence="1" id="KW-0812">Transmembrane</keyword>
<proteinExistence type="predicted"/>
<dbReference type="Proteomes" id="UP000630353">
    <property type="component" value="Unassembled WGS sequence"/>
</dbReference>
<feature type="transmembrane region" description="Helical" evidence="1">
    <location>
        <begin position="31"/>
        <end position="52"/>
    </location>
</feature>
<keyword evidence="3" id="KW-1185">Reference proteome</keyword>
<feature type="transmembrane region" description="Helical" evidence="1">
    <location>
        <begin position="144"/>
        <end position="169"/>
    </location>
</feature>
<gene>
    <name evidence="2" type="ORF">GCM10017083_15100</name>
</gene>
<comment type="caution">
    <text evidence="2">The sequence shown here is derived from an EMBL/GenBank/DDBJ whole genome shotgun (WGS) entry which is preliminary data.</text>
</comment>
<organism evidence="2 3">
    <name type="scientific">Thalassobaculum fulvum</name>
    <dbReference type="NCBI Taxonomy" id="1633335"/>
    <lineage>
        <taxon>Bacteria</taxon>
        <taxon>Pseudomonadati</taxon>
        <taxon>Pseudomonadota</taxon>
        <taxon>Alphaproteobacteria</taxon>
        <taxon>Rhodospirillales</taxon>
        <taxon>Thalassobaculaceae</taxon>
        <taxon>Thalassobaculum</taxon>
    </lineage>
</organism>
<accession>A0A918XQ49</accession>
<feature type="transmembrane region" description="Helical" evidence="1">
    <location>
        <begin position="64"/>
        <end position="83"/>
    </location>
</feature>
<keyword evidence="1" id="KW-0472">Membrane</keyword>
<dbReference type="RefSeq" id="WP_189988336.1">
    <property type="nucleotide sequence ID" value="NZ_BMZS01000003.1"/>
</dbReference>
<evidence type="ECO:0000313" key="2">
    <source>
        <dbReference type="EMBL" id="GHD46215.1"/>
    </source>
</evidence>
<feature type="transmembrane region" description="Helical" evidence="1">
    <location>
        <begin position="175"/>
        <end position="195"/>
    </location>
</feature>
<evidence type="ECO:0000313" key="3">
    <source>
        <dbReference type="Proteomes" id="UP000630353"/>
    </source>
</evidence>
<sequence length="261" mass="26724">MLLLVAILWKALATAAVIVAAGRLAQRAGPVLTSVLITLPVNAGPGFFFIALDQDAAFVSRGALTAFAITGAVLLFCTAWVHAARFGGFLLSLGAAVCAWTAWALLTEALPPTVPWAMAGAGGGALLAWLLRRRDIGRPSGGKGAAGWGFVIVRGVVAGLVVAGVATASPWLGPVWSGFLLGFPTTLTASGWMLYGHYGREFTAATLNAAQPSMVVYASFCLALHLIAGPLPALTAVVVAFAGAGLFAGTLALVLSRRRRA</sequence>